<name>A0A556AXC1_9BURK</name>
<evidence type="ECO:0000313" key="2">
    <source>
        <dbReference type="EMBL" id="TSH97581.1"/>
    </source>
</evidence>
<protein>
    <submittedName>
        <fullName evidence="2">Restriction endonuclease</fullName>
    </submittedName>
</protein>
<dbReference type="SUPFAM" id="SSF52980">
    <property type="entry name" value="Restriction endonuclease-like"/>
    <property type="match status" value="1"/>
</dbReference>
<reference evidence="2 3" key="1">
    <citation type="submission" date="2019-07" db="EMBL/GenBank/DDBJ databases">
        <title>Qingshengfaniella alkalisoli gen. nov., sp. nov., isolated from saline soil.</title>
        <authorList>
            <person name="Xu L."/>
            <person name="Huang X.-X."/>
            <person name="Sun J.-Q."/>
        </authorList>
    </citation>
    <scope>NUCLEOTIDE SEQUENCE [LARGE SCALE GENOMIC DNA]</scope>
    <source>
        <strain evidence="2 3">DSM 27279</strain>
    </source>
</reference>
<dbReference type="CDD" id="cd22351">
    <property type="entry name" value="PvuII-like"/>
    <property type="match status" value="1"/>
</dbReference>
<proteinExistence type="predicted"/>
<dbReference type="AlphaFoldDB" id="A0A556AXC1"/>
<keyword evidence="2" id="KW-0255">Endonuclease</keyword>
<keyword evidence="3" id="KW-1185">Reference proteome</keyword>
<evidence type="ECO:0000256" key="1">
    <source>
        <dbReference type="SAM" id="MobiDB-lite"/>
    </source>
</evidence>
<keyword evidence="2" id="KW-0540">Nuclease</keyword>
<dbReference type="Pfam" id="PF09225">
    <property type="entry name" value="Endonuc-PvuII"/>
    <property type="match status" value="1"/>
</dbReference>
<dbReference type="InterPro" id="IPR015306">
    <property type="entry name" value="Restrct_endonuc_II_PvuII"/>
</dbReference>
<dbReference type="Proteomes" id="UP000318405">
    <property type="component" value="Unassembled WGS sequence"/>
</dbReference>
<dbReference type="InterPro" id="IPR038402">
    <property type="entry name" value="PvuII_sf"/>
</dbReference>
<dbReference type="Gene3D" id="3.40.210.10">
    <property type="entry name" value="PVUII Endonuclease, subunit A"/>
    <property type="match status" value="1"/>
</dbReference>
<dbReference type="GO" id="GO:0004519">
    <property type="term" value="F:endonuclease activity"/>
    <property type="evidence" value="ECO:0007669"/>
    <property type="project" value="UniProtKB-KW"/>
</dbReference>
<feature type="region of interest" description="Disordered" evidence="1">
    <location>
        <begin position="169"/>
        <end position="194"/>
    </location>
</feature>
<dbReference type="RefSeq" id="WP_143947106.1">
    <property type="nucleotide sequence ID" value="NZ_BAABMB010000004.1"/>
</dbReference>
<gene>
    <name evidence="2" type="ORF">FOZ76_05340</name>
</gene>
<keyword evidence="2" id="KW-0378">Hydrolase</keyword>
<sequence>MTLKPHNDYQRLLEIWPAVQEYQTLATKHGIDDVFQDNGGKLLQVLLLLGLKILPGREGNDAIDPSGREYELKSVNIELTHGFSTHHHMNPVIIAKYRKVPWVFAAYRNIALQSVYLLEPTDLEFYFNKWEEKWHAEGEKDINNPKIPVKYVMGCGKLVYGTEPDLSVKRKRTATNKRKPRTPADAGGFEPDEV</sequence>
<dbReference type="EMBL" id="VLTJ01000008">
    <property type="protein sequence ID" value="TSH97581.1"/>
    <property type="molecule type" value="Genomic_DNA"/>
</dbReference>
<feature type="compositionally biased region" description="Basic residues" evidence="1">
    <location>
        <begin position="169"/>
        <end position="181"/>
    </location>
</feature>
<dbReference type="OrthoDB" id="9814553at2"/>
<comment type="caution">
    <text evidence="2">The sequence shown here is derived from an EMBL/GenBank/DDBJ whole genome shotgun (WGS) entry which is preliminary data.</text>
</comment>
<accession>A0A556AXC1</accession>
<evidence type="ECO:0000313" key="3">
    <source>
        <dbReference type="Proteomes" id="UP000318405"/>
    </source>
</evidence>
<dbReference type="InterPro" id="IPR011335">
    <property type="entry name" value="Restrct_endonuc-II-like"/>
</dbReference>
<organism evidence="2 3">
    <name type="scientific">Verticiella sediminum</name>
    <dbReference type="NCBI Taxonomy" id="1247510"/>
    <lineage>
        <taxon>Bacteria</taxon>
        <taxon>Pseudomonadati</taxon>
        <taxon>Pseudomonadota</taxon>
        <taxon>Betaproteobacteria</taxon>
        <taxon>Burkholderiales</taxon>
        <taxon>Alcaligenaceae</taxon>
        <taxon>Verticiella</taxon>
    </lineage>
</organism>